<keyword evidence="3" id="KW-1185">Reference proteome</keyword>
<protein>
    <recommendedName>
        <fullName evidence="4">DUF4157 domain-containing protein</fullName>
    </recommendedName>
</protein>
<evidence type="ECO:0000313" key="3">
    <source>
        <dbReference type="Proteomes" id="UP000219612"/>
    </source>
</evidence>
<evidence type="ECO:0008006" key="4">
    <source>
        <dbReference type="Google" id="ProtNLM"/>
    </source>
</evidence>
<organism evidence="2 3">
    <name type="scientific">Paractinoplanes atraurantiacus</name>
    <dbReference type="NCBI Taxonomy" id="1036182"/>
    <lineage>
        <taxon>Bacteria</taxon>
        <taxon>Bacillati</taxon>
        <taxon>Actinomycetota</taxon>
        <taxon>Actinomycetes</taxon>
        <taxon>Micromonosporales</taxon>
        <taxon>Micromonosporaceae</taxon>
        <taxon>Paractinoplanes</taxon>
    </lineage>
</organism>
<name>A0A285F0E8_9ACTN</name>
<accession>A0A285F0E8</accession>
<proteinExistence type="predicted"/>
<gene>
    <name evidence="2" type="ORF">SAMN05421748_101318</name>
</gene>
<dbReference type="Proteomes" id="UP000219612">
    <property type="component" value="Unassembled WGS sequence"/>
</dbReference>
<evidence type="ECO:0000256" key="1">
    <source>
        <dbReference type="SAM" id="MobiDB-lite"/>
    </source>
</evidence>
<sequence length="155" mass="16902">MARRHVARSLITAVNGTTAVGLIVAKLGGAKLRRGRDGVLIAEGYRLRVPPATCFTVGSVIMTRRTADWLLSEEKQALFGHESNHATQYAVLGPLFWPAYWVACGYSYAMSRTYGSRNVFERMAGLEAGGYRRHVRRRSSATGSSTPPAGSPSRD</sequence>
<feature type="compositionally biased region" description="Low complexity" evidence="1">
    <location>
        <begin position="140"/>
        <end position="155"/>
    </location>
</feature>
<dbReference type="EMBL" id="OBDY01000001">
    <property type="protein sequence ID" value="SNY04790.1"/>
    <property type="molecule type" value="Genomic_DNA"/>
</dbReference>
<dbReference type="AlphaFoldDB" id="A0A285F0E8"/>
<reference evidence="3" key="1">
    <citation type="submission" date="2017-09" db="EMBL/GenBank/DDBJ databases">
        <authorList>
            <person name="Varghese N."/>
            <person name="Submissions S."/>
        </authorList>
    </citation>
    <scope>NUCLEOTIDE SEQUENCE [LARGE SCALE GENOMIC DNA]</scope>
    <source>
        <strain evidence="3">CGMCC 4.6857</strain>
    </source>
</reference>
<dbReference type="RefSeq" id="WP_179854976.1">
    <property type="nucleotide sequence ID" value="NZ_OBDY01000001.1"/>
</dbReference>
<feature type="region of interest" description="Disordered" evidence="1">
    <location>
        <begin position="133"/>
        <end position="155"/>
    </location>
</feature>
<evidence type="ECO:0000313" key="2">
    <source>
        <dbReference type="EMBL" id="SNY04790.1"/>
    </source>
</evidence>